<keyword evidence="3" id="KW-0288">FMN</keyword>
<dbReference type="OrthoDB" id="5120525at2"/>
<dbReference type="InterPro" id="IPR000659">
    <property type="entry name" value="Pyridox_Oxase"/>
</dbReference>
<dbReference type="GO" id="GO:0010181">
    <property type="term" value="F:FMN binding"/>
    <property type="evidence" value="ECO:0007669"/>
    <property type="project" value="InterPro"/>
</dbReference>
<dbReference type="RefSeq" id="WP_094121510.1">
    <property type="nucleotide sequence ID" value="NZ_MLFN01000049.1"/>
</dbReference>
<dbReference type="STRING" id="472705.GCA_001743465_03151"/>
<protein>
    <submittedName>
        <fullName evidence="6">Pyridoxamine 5'-phosphate oxidase</fullName>
    </submittedName>
</protein>
<gene>
    <name evidence="6" type="ORF">HA41_15020</name>
</gene>
<dbReference type="GO" id="GO:0004733">
    <property type="term" value="F:pyridoxamine phosphate oxidase activity"/>
    <property type="evidence" value="ECO:0007669"/>
    <property type="project" value="InterPro"/>
</dbReference>
<dbReference type="PANTHER" id="PTHR10851:SF3">
    <property type="entry name" value="PYRIDOXINE_PYRIDOXAMINE 5'-PHOSPHATE OXIDASE 2"/>
    <property type="match status" value="1"/>
</dbReference>
<evidence type="ECO:0000256" key="3">
    <source>
        <dbReference type="ARBA" id="ARBA00022643"/>
    </source>
</evidence>
<comment type="cofactor">
    <cofactor evidence="1">
        <name>FMN</name>
        <dbReference type="ChEBI" id="CHEBI:58210"/>
    </cofactor>
</comment>
<evidence type="ECO:0000256" key="1">
    <source>
        <dbReference type="ARBA" id="ARBA00001917"/>
    </source>
</evidence>
<comment type="caution">
    <text evidence="6">The sequence shown here is derived from an EMBL/GenBank/DDBJ whole genome shotgun (WGS) entry which is preliminary data.</text>
</comment>
<keyword evidence="7" id="KW-1185">Reference proteome</keyword>
<dbReference type="InterPro" id="IPR024624">
    <property type="entry name" value="Pyridox_Oxase_Alr4036_FMN-bd"/>
</dbReference>
<keyword evidence="2" id="KW-0285">Flavoprotein</keyword>
<accession>A0A1X1BTB9</accession>
<evidence type="ECO:0000256" key="2">
    <source>
        <dbReference type="ARBA" id="ARBA00022630"/>
    </source>
</evidence>
<proteinExistence type="predicted"/>
<dbReference type="PANTHER" id="PTHR10851">
    <property type="entry name" value="PYRIDOXINE-5-PHOSPHATE OXIDASE"/>
    <property type="match status" value="1"/>
</dbReference>
<dbReference type="GO" id="GO:0008615">
    <property type="term" value="P:pyridoxine biosynthetic process"/>
    <property type="evidence" value="ECO:0007669"/>
    <property type="project" value="InterPro"/>
</dbReference>
<dbReference type="AlphaFoldDB" id="A0A1X1BTB9"/>
<dbReference type="Proteomes" id="UP000193933">
    <property type="component" value="Unassembled WGS sequence"/>
</dbReference>
<reference evidence="6 7" key="1">
    <citation type="journal article" date="2017" name="Antonie Van Leeuwenhoek">
        <title>Phylogenomic resolution of the bacterial genus Pantoea and its relationship with Erwinia and Tatumella.</title>
        <authorList>
            <person name="Palmer M."/>
            <person name="Steenkamp E.T."/>
            <person name="Coetzee M.P."/>
            <person name="Chan W.Y."/>
            <person name="van Zyl E."/>
            <person name="De Maayer P."/>
            <person name="Coutinho T.A."/>
            <person name="Blom J."/>
            <person name="Smits T.H."/>
            <person name="Duffy B."/>
            <person name="Venter S.N."/>
        </authorList>
    </citation>
    <scope>NUCLEOTIDE SEQUENCE [LARGE SCALE GENOMIC DNA]</scope>
    <source>
        <strain evidence="6 7">LMG 24534</strain>
    </source>
</reference>
<evidence type="ECO:0000256" key="4">
    <source>
        <dbReference type="ARBA" id="ARBA00023002"/>
    </source>
</evidence>
<evidence type="ECO:0000313" key="7">
    <source>
        <dbReference type="Proteomes" id="UP000193933"/>
    </source>
</evidence>
<dbReference type="Gene3D" id="2.30.110.10">
    <property type="entry name" value="Electron Transport, Fmn-binding Protein, Chain A"/>
    <property type="match status" value="1"/>
</dbReference>
<sequence length="190" mass="21241">MDLKQIDAAAWRTLGEAAGDPQAEFRYLTLCTVDAARRPQARTLVLRQVDSVMRSLTFHTDVRSPKWQEMMANPQVTVLGYALQTRLQLRLQGRVELYAQDSDIALAAWSRLPAHTRKTYSGGPPGEETESEPQVAMPALTGEAGRPHFGVVVMRVSELDWYQLQRDNNQRALLTYSTDGTLASGQRITP</sequence>
<organism evidence="6 7">
    <name type="scientific">Pantoea conspicua</name>
    <dbReference type="NCBI Taxonomy" id="472705"/>
    <lineage>
        <taxon>Bacteria</taxon>
        <taxon>Pseudomonadati</taxon>
        <taxon>Pseudomonadota</taxon>
        <taxon>Gammaproteobacteria</taxon>
        <taxon>Enterobacterales</taxon>
        <taxon>Erwiniaceae</taxon>
        <taxon>Pantoea</taxon>
    </lineage>
</organism>
<evidence type="ECO:0000313" key="6">
    <source>
        <dbReference type="EMBL" id="ORM51537.1"/>
    </source>
</evidence>
<dbReference type="EMBL" id="MLFN01000049">
    <property type="protein sequence ID" value="ORM51537.1"/>
    <property type="molecule type" value="Genomic_DNA"/>
</dbReference>
<evidence type="ECO:0000259" key="5">
    <source>
        <dbReference type="Pfam" id="PF12766"/>
    </source>
</evidence>
<name>A0A1X1BTB9_9GAMM</name>
<feature type="domain" description="Pyridoxamine 5'-phosphate oxidase Alr4036 family FMN-binding" evidence="5">
    <location>
        <begin position="10"/>
        <end position="98"/>
    </location>
</feature>
<keyword evidence="4" id="KW-0560">Oxidoreductase</keyword>
<dbReference type="SUPFAM" id="SSF50475">
    <property type="entry name" value="FMN-binding split barrel"/>
    <property type="match status" value="1"/>
</dbReference>
<dbReference type="Pfam" id="PF12766">
    <property type="entry name" value="Pyridox_oxase_2"/>
    <property type="match status" value="1"/>
</dbReference>
<dbReference type="InterPro" id="IPR012349">
    <property type="entry name" value="Split_barrel_FMN-bd"/>
</dbReference>